<dbReference type="Proteomes" id="UP001270362">
    <property type="component" value="Unassembled WGS sequence"/>
</dbReference>
<keyword evidence="1" id="KW-0732">Signal</keyword>
<reference evidence="2" key="2">
    <citation type="submission" date="2023-06" db="EMBL/GenBank/DDBJ databases">
        <authorList>
            <consortium name="Lawrence Berkeley National Laboratory"/>
            <person name="Haridas S."/>
            <person name="Hensen N."/>
            <person name="Bonometti L."/>
            <person name="Westerberg I."/>
            <person name="Brannstrom I.O."/>
            <person name="Guillou S."/>
            <person name="Cros-Aarteil S."/>
            <person name="Calhoun S."/>
            <person name="Kuo A."/>
            <person name="Mondo S."/>
            <person name="Pangilinan J."/>
            <person name="Riley R."/>
            <person name="Labutti K."/>
            <person name="Andreopoulos B."/>
            <person name="Lipzen A."/>
            <person name="Chen C."/>
            <person name="Yanf M."/>
            <person name="Daum C."/>
            <person name="Ng V."/>
            <person name="Clum A."/>
            <person name="Steindorff A."/>
            <person name="Ohm R."/>
            <person name="Martin F."/>
            <person name="Silar P."/>
            <person name="Natvig D."/>
            <person name="Lalanne C."/>
            <person name="Gautier V."/>
            <person name="Ament-Velasquez S.L."/>
            <person name="Kruys A."/>
            <person name="Hutchinson M.I."/>
            <person name="Powell A.J."/>
            <person name="Barry K."/>
            <person name="Miller A.N."/>
            <person name="Grigoriev I.V."/>
            <person name="Debuchy R."/>
            <person name="Gladieux P."/>
            <person name="Thoren M.H."/>
            <person name="Johannesson H."/>
        </authorList>
    </citation>
    <scope>NUCLEOTIDE SEQUENCE</scope>
    <source>
        <strain evidence="2">CBS 314.62</strain>
    </source>
</reference>
<reference evidence="2" key="1">
    <citation type="journal article" date="2023" name="Mol. Phylogenet. Evol.">
        <title>Genome-scale phylogeny and comparative genomics of the fungal order Sordariales.</title>
        <authorList>
            <person name="Hensen N."/>
            <person name="Bonometti L."/>
            <person name="Westerberg I."/>
            <person name="Brannstrom I.O."/>
            <person name="Guillou S."/>
            <person name="Cros-Aarteil S."/>
            <person name="Calhoun S."/>
            <person name="Haridas S."/>
            <person name="Kuo A."/>
            <person name="Mondo S."/>
            <person name="Pangilinan J."/>
            <person name="Riley R."/>
            <person name="LaButti K."/>
            <person name="Andreopoulos B."/>
            <person name="Lipzen A."/>
            <person name="Chen C."/>
            <person name="Yan M."/>
            <person name="Daum C."/>
            <person name="Ng V."/>
            <person name="Clum A."/>
            <person name="Steindorff A."/>
            <person name="Ohm R.A."/>
            <person name="Martin F."/>
            <person name="Silar P."/>
            <person name="Natvig D.O."/>
            <person name="Lalanne C."/>
            <person name="Gautier V."/>
            <person name="Ament-Velasquez S.L."/>
            <person name="Kruys A."/>
            <person name="Hutchinson M.I."/>
            <person name="Powell A.J."/>
            <person name="Barry K."/>
            <person name="Miller A.N."/>
            <person name="Grigoriev I.V."/>
            <person name="Debuchy R."/>
            <person name="Gladieux P."/>
            <person name="Hiltunen Thoren M."/>
            <person name="Johannesson H."/>
        </authorList>
    </citation>
    <scope>NUCLEOTIDE SEQUENCE</scope>
    <source>
        <strain evidence="2">CBS 314.62</strain>
    </source>
</reference>
<comment type="caution">
    <text evidence="2">The sequence shown here is derived from an EMBL/GenBank/DDBJ whole genome shotgun (WGS) entry which is preliminary data.</text>
</comment>
<evidence type="ECO:0008006" key="4">
    <source>
        <dbReference type="Google" id="ProtNLM"/>
    </source>
</evidence>
<gene>
    <name evidence="2" type="ORF">B0T22DRAFT_468276</name>
</gene>
<evidence type="ECO:0000256" key="1">
    <source>
        <dbReference type="SAM" id="SignalP"/>
    </source>
</evidence>
<sequence>MMRISDKTRKFWITQLLLSLSHILGTGRWRCSCGLYQACPQLPIRARHRKLPRPPDCVFGEVSEWDWCFVLTRTGPPSLGTGAKRLDGFDHMLSLSPFDWLDVSEAAVLLSAQPGHDGCAIVFWKLHGVVS</sequence>
<evidence type="ECO:0000313" key="2">
    <source>
        <dbReference type="EMBL" id="KAK3683575.1"/>
    </source>
</evidence>
<evidence type="ECO:0000313" key="3">
    <source>
        <dbReference type="Proteomes" id="UP001270362"/>
    </source>
</evidence>
<dbReference type="EMBL" id="JAULSO010000004">
    <property type="protein sequence ID" value="KAK3683575.1"/>
    <property type="molecule type" value="Genomic_DNA"/>
</dbReference>
<feature type="chain" id="PRO_5042258496" description="Secreted protein" evidence="1">
    <location>
        <begin position="29"/>
        <end position="131"/>
    </location>
</feature>
<accession>A0AAE1C8Y7</accession>
<dbReference type="AlphaFoldDB" id="A0AAE1C8Y7"/>
<protein>
    <recommendedName>
        <fullName evidence="4">Secreted protein</fullName>
    </recommendedName>
</protein>
<feature type="signal peptide" evidence="1">
    <location>
        <begin position="1"/>
        <end position="28"/>
    </location>
</feature>
<name>A0AAE1C8Y7_9PEZI</name>
<proteinExistence type="predicted"/>
<organism evidence="2 3">
    <name type="scientific">Podospora appendiculata</name>
    <dbReference type="NCBI Taxonomy" id="314037"/>
    <lineage>
        <taxon>Eukaryota</taxon>
        <taxon>Fungi</taxon>
        <taxon>Dikarya</taxon>
        <taxon>Ascomycota</taxon>
        <taxon>Pezizomycotina</taxon>
        <taxon>Sordariomycetes</taxon>
        <taxon>Sordariomycetidae</taxon>
        <taxon>Sordariales</taxon>
        <taxon>Podosporaceae</taxon>
        <taxon>Podospora</taxon>
    </lineage>
</organism>
<keyword evidence="3" id="KW-1185">Reference proteome</keyword>